<name>A0A2C6AW43_FUSNP</name>
<evidence type="ECO:0000313" key="2">
    <source>
        <dbReference type="Proteomes" id="UP000225199"/>
    </source>
</evidence>
<protein>
    <recommendedName>
        <fullName evidence="3">Phage protein</fullName>
    </recommendedName>
</protein>
<dbReference type="EMBL" id="NIRJ01000001">
    <property type="protein sequence ID" value="PHH97507.1"/>
    <property type="molecule type" value="Genomic_DNA"/>
</dbReference>
<accession>A0A2C6AW43</accession>
<evidence type="ECO:0008006" key="3">
    <source>
        <dbReference type="Google" id="ProtNLM"/>
    </source>
</evidence>
<dbReference type="Pfam" id="PF17236">
    <property type="entry name" value="SU10_MCP"/>
    <property type="match status" value="1"/>
</dbReference>
<dbReference type="InterPro" id="IPR035198">
    <property type="entry name" value="SU10_MCP"/>
</dbReference>
<proteinExistence type="predicted"/>
<comment type="caution">
    <text evidence="1">The sequence shown here is derived from an EMBL/GenBank/DDBJ whole genome shotgun (WGS) entry which is preliminary data.</text>
</comment>
<sequence length="371" mass="39671">MADIITIERIVGKKEDLTPALAYTNANKAPLYLNLINLGNVTPTTQAKISWVDYSSEGTQTAIKAKVATAAATSFTVEDASIFTAGCLAAIGDEVVQVTAISGDTLTVTRAQLGTTAGATYEVGEEIFFINDNLEEGADLQGANYKAGVNFDNNTQIIREEISLSGTATAITLPSSGGTDAYTFEQIRKMDKVVGKIEKAIISGKKFESGQKRGMDGVRNFLAKGQVVDASNNEISLEILGNALKKIFNAGGDLTGGNYALYVPGVQKMKISKLLKGYIQANPETTTLGAIATHVATDFGTLPIIVSNNLRSTEILILNHDDITLRPLQGREIFHEYMGKRGDSTQGLILSELSVEVRNIHTMGMITGLKK</sequence>
<gene>
    <name evidence="1" type="ORF">CA840_09500</name>
</gene>
<evidence type="ECO:0000313" key="1">
    <source>
        <dbReference type="EMBL" id="PHH97507.1"/>
    </source>
</evidence>
<dbReference type="Proteomes" id="UP000225199">
    <property type="component" value="Unassembled WGS sequence"/>
</dbReference>
<reference evidence="1 2" key="1">
    <citation type="submission" date="2017-06" db="EMBL/GenBank/DDBJ databases">
        <title>Draft genome sequence of Fusobacterium nucleatum subsp. polymorphum KCOM 1002 (=ChDC F175).</title>
        <authorList>
            <person name="Kook J.-K."/>
            <person name="Park S.-N."/>
            <person name="Lim Y.K."/>
            <person name="Roh H."/>
        </authorList>
    </citation>
    <scope>NUCLEOTIDE SEQUENCE [LARGE SCALE GENOMIC DNA]</scope>
    <source>
        <strain evidence="2">KCOM 1002 (ChDC F175)</strain>
    </source>
</reference>
<dbReference type="AlphaFoldDB" id="A0A2C6AW43"/>
<dbReference type="RefSeq" id="WP_098979303.1">
    <property type="nucleotide sequence ID" value="NZ_NIRJ01000001.1"/>
</dbReference>
<organism evidence="1 2">
    <name type="scientific">Fusobacterium nucleatum subsp. polymorphum</name>
    <name type="common">Fusobacterium polymorphum</name>
    <dbReference type="NCBI Taxonomy" id="76857"/>
    <lineage>
        <taxon>Bacteria</taxon>
        <taxon>Fusobacteriati</taxon>
        <taxon>Fusobacteriota</taxon>
        <taxon>Fusobacteriia</taxon>
        <taxon>Fusobacteriales</taxon>
        <taxon>Fusobacteriaceae</taxon>
        <taxon>Fusobacterium</taxon>
    </lineage>
</organism>